<evidence type="ECO:0000259" key="4">
    <source>
        <dbReference type="PROSITE" id="PS51387"/>
    </source>
</evidence>
<dbReference type="InterPro" id="IPR016166">
    <property type="entry name" value="FAD-bd_PCMH"/>
</dbReference>
<proteinExistence type="predicted"/>
<dbReference type="Gene3D" id="3.30.465.10">
    <property type="match status" value="1"/>
</dbReference>
<dbReference type="InterPro" id="IPR016164">
    <property type="entry name" value="FAD-linked_Oxase-like_C"/>
</dbReference>
<dbReference type="Pfam" id="PF01565">
    <property type="entry name" value="FAD_binding_4"/>
    <property type="match status" value="1"/>
</dbReference>
<keyword evidence="3" id="KW-0732">Signal</keyword>
<dbReference type="EMBL" id="JBHTMU010000033">
    <property type="protein sequence ID" value="MFD1343898.1"/>
    <property type="molecule type" value="Genomic_DNA"/>
</dbReference>
<name>A0ABW3ZLU3_9RHOB</name>
<keyword evidence="2" id="KW-0274">FAD</keyword>
<dbReference type="SUPFAM" id="SSF55103">
    <property type="entry name" value="FAD-linked oxidases, C-terminal domain"/>
    <property type="match status" value="1"/>
</dbReference>
<dbReference type="InterPro" id="IPR036318">
    <property type="entry name" value="FAD-bd_PCMH-like_sf"/>
</dbReference>
<organism evidence="5 6">
    <name type="scientific">Litorisediminicola beolgyonensis</name>
    <dbReference type="NCBI Taxonomy" id="1173614"/>
    <lineage>
        <taxon>Bacteria</taxon>
        <taxon>Pseudomonadati</taxon>
        <taxon>Pseudomonadota</taxon>
        <taxon>Alphaproteobacteria</taxon>
        <taxon>Rhodobacterales</taxon>
        <taxon>Paracoccaceae</taxon>
        <taxon>Litorisediminicola</taxon>
    </lineage>
</organism>
<dbReference type="RefSeq" id="WP_386805236.1">
    <property type="nucleotide sequence ID" value="NZ_JBHTMU010000033.1"/>
</dbReference>
<evidence type="ECO:0000256" key="3">
    <source>
        <dbReference type="SAM" id="SignalP"/>
    </source>
</evidence>
<keyword evidence="6" id="KW-1185">Reference proteome</keyword>
<dbReference type="PROSITE" id="PS51318">
    <property type="entry name" value="TAT"/>
    <property type="match status" value="1"/>
</dbReference>
<feature type="chain" id="PRO_5045536580" evidence="3">
    <location>
        <begin position="21"/>
        <end position="494"/>
    </location>
</feature>
<dbReference type="PANTHER" id="PTHR43762">
    <property type="entry name" value="L-GULONOLACTONE OXIDASE"/>
    <property type="match status" value="1"/>
</dbReference>
<dbReference type="InterPro" id="IPR006094">
    <property type="entry name" value="Oxid_FAD_bind_N"/>
</dbReference>
<accession>A0ABW3ZLU3</accession>
<feature type="signal peptide" evidence="3">
    <location>
        <begin position="1"/>
        <end position="20"/>
    </location>
</feature>
<dbReference type="Proteomes" id="UP001597135">
    <property type="component" value="Unassembled WGS sequence"/>
</dbReference>
<evidence type="ECO:0000313" key="5">
    <source>
        <dbReference type="EMBL" id="MFD1343898.1"/>
    </source>
</evidence>
<dbReference type="PANTHER" id="PTHR43762:SF1">
    <property type="entry name" value="D-ARABINONO-1,4-LACTONE OXIDASE"/>
    <property type="match status" value="1"/>
</dbReference>
<evidence type="ECO:0000313" key="6">
    <source>
        <dbReference type="Proteomes" id="UP001597135"/>
    </source>
</evidence>
<dbReference type="InterPro" id="IPR006311">
    <property type="entry name" value="TAT_signal"/>
</dbReference>
<dbReference type="InterPro" id="IPR010031">
    <property type="entry name" value="FAD_lactone_oxidase-like"/>
</dbReference>
<protein>
    <submittedName>
        <fullName evidence="5">FAD-dependent oxidoreductase</fullName>
    </submittedName>
</protein>
<gene>
    <name evidence="5" type="ORF">ACFQ4E_15830</name>
</gene>
<evidence type="ECO:0000256" key="1">
    <source>
        <dbReference type="ARBA" id="ARBA00022630"/>
    </source>
</evidence>
<comment type="caution">
    <text evidence="5">The sequence shown here is derived from an EMBL/GenBank/DDBJ whole genome shotgun (WGS) entry which is preliminary data.</text>
</comment>
<evidence type="ECO:0000256" key="2">
    <source>
        <dbReference type="ARBA" id="ARBA00022827"/>
    </source>
</evidence>
<feature type="domain" description="FAD-binding PCMH-type" evidence="4">
    <location>
        <begin position="58"/>
        <end position="228"/>
    </location>
</feature>
<keyword evidence="1" id="KW-0285">Flavoprotein</keyword>
<dbReference type="PROSITE" id="PS51387">
    <property type="entry name" value="FAD_PCMH"/>
    <property type="match status" value="1"/>
</dbReference>
<dbReference type="SUPFAM" id="SSF56176">
    <property type="entry name" value="FAD-binding/transporter-associated domain-like"/>
    <property type="match status" value="1"/>
</dbReference>
<reference evidence="6" key="1">
    <citation type="journal article" date="2019" name="Int. J. Syst. Evol. Microbiol.">
        <title>The Global Catalogue of Microorganisms (GCM) 10K type strain sequencing project: providing services to taxonomists for standard genome sequencing and annotation.</title>
        <authorList>
            <consortium name="The Broad Institute Genomics Platform"/>
            <consortium name="The Broad Institute Genome Sequencing Center for Infectious Disease"/>
            <person name="Wu L."/>
            <person name="Ma J."/>
        </authorList>
    </citation>
    <scope>NUCLEOTIDE SEQUENCE [LARGE SCALE GENOMIC DNA]</scope>
    <source>
        <strain evidence="6">CCUG 62953</strain>
    </source>
</reference>
<sequence length="494" mass="54517">MSLTRRALLFGSGAAIGAVAAMVEAQKLPSLGGTVSLAPEGGEGVLNDASKLSETPVFKHITVTRDPGERLVEAIRAEMDEAREEGRPVALSAARHSMGGHALPENGHAVTLENATVEVDTDARTALVHAGARWSEVIPALDRWGFGPKVMQSNNDFGVASTFAVNAHGWPVPYGPMGSTVRSVFLVEPGGELLEISRDKEPELFAMTMGGYGLTGAIVSLVIEIEPDRRLVPFFETMPAEEFGPAFVAAVSGEESRANMGYGRLNVARGAFFDEALMVTYLPTEDQSDLPPVGTSNWMSHASRYIFRGQLGREAVKTARWSFETDIAPLVAGGTTTRNTLLNEPVETLRGFDPSRTDILHEYFVPPDRWEEFVTACREVIPSSYQSLLNVTLRYVAADTESVLSYAPEPRIAAVMLFSQEMTERAETDMRRMTSSLIDRVIDLGGTYYLPYRPHATRRQLRQGYPNAREFAQRKREIDPDLLFRNMFWDRYFA</sequence>
<dbReference type="InterPro" id="IPR016169">
    <property type="entry name" value="FAD-bd_PCMH_sub2"/>
</dbReference>